<evidence type="ECO:0000313" key="2">
    <source>
        <dbReference type="EMBL" id="KAJ9694303.1"/>
    </source>
</evidence>
<evidence type="ECO:0000256" key="1">
    <source>
        <dbReference type="SAM" id="Phobius"/>
    </source>
</evidence>
<name>A0AA38ZTX8_VITRO</name>
<dbReference type="InterPro" id="IPR053258">
    <property type="entry name" value="Ca-permeable_cation_channel"/>
</dbReference>
<sequence>MGVSYITGLLCLISPSFKLQKFYLFTYFPMVKVPMLLPFLEEPLPATSCHPIPVFVVPVILSFLALKYVGQNTSPFKTHPKTVAFSIGCLLVFLRSSSTPNSCQCMEWFGSMFLASLASICFPDSVQWVFFVFYAILCMGGPLCAQLQML</sequence>
<organism evidence="2 3">
    <name type="scientific">Vitis rotundifolia</name>
    <name type="common">Muscadine grape</name>
    <dbReference type="NCBI Taxonomy" id="103349"/>
    <lineage>
        <taxon>Eukaryota</taxon>
        <taxon>Viridiplantae</taxon>
        <taxon>Streptophyta</taxon>
        <taxon>Embryophyta</taxon>
        <taxon>Tracheophyta</taxon>
        <taxon>Spermatophyta</taxon>
        <taxon>Magnoliopsida</taxon>
        <taxon>eudicotyledons</taxon>
        <taxon>Gunneridae</taxon>
        <taxon>Pentapetalae</taxon>
        <taxon>rosids</taxon>
        <taxon>Vitales</taxon>
        <taxon>Vitaceae</taxon>
        <taxon>Viteae</taxon>
        <taxon>Vitis</taxon>
    </lineage>
</organism>
<dbReference type="PANTHER" id="PTHR34115:SF5">
    <property type="entry name" value="PROTEIN, PUTATIVE-RELATED"/>
    <property type="match status" value="1"/>
</dbReference>
<dbReference type="EMBL" id="JARBHA010000008">
    <property type="protein sequence ID" value="KAJ9694303.1"/>
    <property type="molecule type" value="Genomic_DNA"/>
</dbReference>
<dbReference type="AlphaFoldDB" id="A0AA38ZTX8"/>
<accession>A0AA38ZTX8</accession>
<keyword evidence="1" id="KW-1133">Transmembrane helix</keyword>
<dbReference type="PANTHER" id="PTHR34115">
    <property type="entry name" value="PROTEIN, PUTATIVE-RELATED"/>
    <property type="match status" value="1"/>
</dbReference>
<proteinExistence type="predicted"/>
<protein>
    <submittedName>
        <fullName evidence="2">Uncharacterized protein</fullName>
    </submittedName>
</protein>
<dbReference type="Proteomes" id="UP001168098">
    <property type="component" value="Unassembled WGS sequence"/>
</dbReference>
<keyword evidence="1" id="KW-0472">Membrane</keyword>
<keyword evidence="3" id="KW-1185">Reference proteome</keyword>
<feature type="transmembrane region" description="Helical" evidence="1">
    <location>
        <begin position="126"/>
        <end position="145"/>
    </location>
</feature>
<keyword evidence="1" id="KW-0812">Transmembrane</keyword>
<reference evidence="2 3" key="1">
    <citation type="journal article" date="2023" name="BMC Biotechnol.">
        <title>Vitis rotundifolia cv Carlos genome sequencing.</title>
        <authorList>
            <person name="Huff M."/>
            <person name="Hulse-Kemp A."/>
            <person name="Scheffler B."/>
            <person name="Youngblood R."/>
            <person name="Simpson S."/>
            <person name="Babiker E."/>
            <person name="Staton M."/>
        </authorList>
    </citation>
    <scope>NUCLEOTIDE SEQUENCE [LARGE SCALE GENOMIC DNA]</scope>
    <source>
        <tissue evidence="2">Leaf</tissue>
    </source>
</reference>
<gene>
    <name evidence="2" type="ORF">PVL29_010013</name>
</gene>
<evidence type="ECO:0000313" key="3">
    <source>
        <dbReference type="Proteomes" id="UP001168098"/>
    </source>
</evidence>
<comment type="caution">
    <text evidence="2">The sequence shown here is derived from an EMBL/GenBank/DDBJ whole genome shotgun (WGS) entry which is preliminary data.</text>
</comment>